<feature type="domain" description="DUF7722" evidence="1">
    <location>
        <begin position="54"/>
        <end position="100"/>
    </location>
</feature>
<dbReference type="InterPro" id="IPR056139">
    <property type="entry name" value="DUF7722"/>
</dbReference>
<protein>
    <recommendedName>
        <fullName evidence="1">DUF7722 domain-containing protein</fullName>
    </recommendedName>
</protein>
<accession>A0ABC8M3I8</accession>
<keyword evidence="3" id="KW-1185">Reference proteome</keyword>
<proteinExistence type="predicted"/>
<sequence>MSRVSQLTLIFGEKLQTVNTNSDDVVKKPLAPYHPDQLDREVASWSSFQMPLHYPRFTKEDYEVMSEEELDRLLKLYGLTTDHGDLSCKKQFAMGAFLWEKEITDSSPDMHEVKPSSSVEDLGESSLMGLVTALKYMVHSVFRV</sequence>
<evidence type="ECO:0000259" key="1">
    <source>
        <dbReference type="Pfam" id="PF24847"/>
    </source>
</evidence>
<organism evidence="2 3">
    <name type="scientific">Eruca vesicaria subsp. sativa</name>
    <name type="common">Garden rocket</name>
    <name type="synonym">Eruca sativa</name>
    <dbReference type="NCBI Taxonomy" id="29727"/>
    <lineage>
        <taxon>Eukaryota</taxon>
        <taxon>Viridiplantae</taxon>
        <taxon>Streptophyta</taxon>
        <taxon>Embryophyta</taxon>
        <taxon>Tracheophyta</taxon>
        <taxon>Spermatophyta</taxon>
        <taxon>Magnoliopsida</taxon>
        <taxon>eudicotyledons</taxon>
        <taxon>Gunneridae</taxon>
        <taxon>Pentapetalae</taxon>
        <taxon>rosids</taxon>
        <taxon>malvids</taxon>
        <taxon>Brassicales</taxon>
        <taxon>Brassicaceae</taxon>
        <taxon>Brassiceae</taxon>
        <taxon>Eruca</taxon>
    </lineage>
</organism>
<dbReference type="Proteomes" id="UP001642260">
    <property type="component" value="Unassembled WGS sequence"/>
</dbReference>
<dbReference type="AlphaFoldDB" id="A0ABC8M3I8"/>
<reference evidence="2 3" key="1">
    <citation type="submission" date="2022-03" db="EMBL/GenBank/DDBJ databases">
        <authorList>
            <person name="Macdonald S."/>
            <person name="Ahmed S."/>
            <person name="Newling K."/>
        </authorList>
    </citation>
    <scope>NUCLEOTIDE SEQUENCE [LARGE SCALE GENOMIC DNA]</scope>
</reference>
<dbReference type="PANTHER" id="PTHR33513">
    <property type="entry name" value="OS06G0523300 PROTEIN"/>
    <property type="match status" value="1"/>
</dbReference>
<evidence type="ECO:0000313" key="3">
    <source>
        <dbReference type="Proteomes" id="UP001642260"/>
    </source>
</evidence>
<name>A0ABC8M3I8_ERUVS</name>
<dbReference type="EMBL" id="CAKOAT010919598">
    <property type="protein sequence ID" value="CAH8390801.1"/>
    <property type="molecule type" value="Genomic_DNA"/>
</dbReference>
<gene>
    <name evidence="2" type="ORF">ERUC_LOCUS43284</name>
</gene>
<dbReference type="PANTHER" id="PTHR33513:SF49">
    <property type="entry name" value="(RAPE) HYPOTHETICAL PROTEIN"/>
    <property type="match status" value="1"/>
</dbReference>
<comment type="caution">
    <text evidence="2">The sequence shown here is derived from an EMBL/GenBank/DDBJ whole genome shotgun (WGS) entry which is preliminary data.</text>
</comment>
<dbReference type="Pfam" id="PF24847">
    <property type="entry name" value="DUF7722"/>
    <property type="match status" value="1"/>
</dbReference>
<evidence type="ECO:0000313" key="2">
    <source>
        <dbReference type="EMBL" id="CAH8390801.1"/>
    </source>
</evidence>